<dbReference type="CTD" id="78776095"/>
<sequence>MIDYGHFYATTANVRFDTKQEEEIEYHSDTESLNASLWTHRPDPSLGYGDMTTGSNLYKVLKKFLNNKKTPICGSLVFIAVKRYPDESDVSDIITQLRENHILVHIAVDSIPSGGSNSATLYEMSYQTNGYCAFATGSDLQYAFDYMIWILDFPYQFIAQNFVVSGSGRIEIPAFKAPVPPPGYTDYCLIAITVQNHTLDNLFGSVNYTIESTDGSYVHKFPGVPLYGTAQTGSVKLNESLSYNWKIDYHYNTDAPQIIECRMYSPPVKCLPYQRNTILFAYSTETDRHTYDIGVSWITYDARYYTSLAYVRFDTKQEEEIEYYTDERSFSDSLHSHQPDPSLGYGDNTTGSNLYNVLKKFLNNGKVSLCGAVVLIAVKRYPDESDISDIISQLRANHVLVHIAVDSIPSGGSNSATLFEMSYQTNGYCYFATGSDLSMAFEDMTQILQHPYQFIAQNFVVSGSGRIELPVLDTPSRMVLLGYCIFAITVQNHTLDNSFVSMSHTIENTDGYIVYKYPSPYFSSHPLRGTAQSHDINCPGNSSKWTVDYNYNTDAPQIIQLRMYSRFYHDFLPLPPS</sequence>
<dbReference type="PANTHER" id="PTHR23062">
    <property type="entry name" value="HYPOTHETICAL PROTEIN C.ELEGANS"/>
    <property type="match status" value="1"/>
</dbReference>
<comment type="caution">
    <text evidence="2">The sequence shown here is derived from an EMBL/GenBank/DDBJ whole genome shotgun (WGS) entry which is preliminary data.</text>
</comment>
<reference evidence="2 3" key="1">
    <citation type="submission" date="2019-12" db="EMBL/GenBank/DDBJ databases">
        <title>Chromosome-level assembly of the Caenorhabditis remanei genome.</title>
        <authorList>
            <person name="Teterina A.A."/>
            <person name="Willis J.H."/>
            <person name="Phillips P.C."/>
        </authorList>
    </citation>
    <scope>NUCLEOTIDE SEQUENCE [LARGE SCALE GENOMIC DNA]</scope>
    <source>
        <strain evidence="2 3">PX506</strain>
        <tissue evidence="2">Whole organism</tissue>
    </source>
</reference>
<organism evidence="2 3">
    <name type="scientific">Caenorhabditis remanei</name>
    <name type="common">Caenorhabditis vulgaris</name>
    <dbReference type="NCBI Taxonomy" id="31234"/>
    <lineage>
        <taxon>Eukaryota</taxon>
        <taxon>Metazoa</taxon>
        <taxon>Ecdysozoa</taxon>
        <taxon>Nematoda</taxon>
        <taxon>Chromadorea</taxon>
        <taxon>Rhabditida</taxon>
        <taxon>Rhabditina</taxon>
        <taxon>Rhabditomorpha</taxon>
        <taxon>Rhabditoidea</taxon>
        <taxon>Rhabditidae</taxon>
        <taxon>Peloderinae</taxon>
        <taxon>Caenorhabditis</taxon>
    </lineage>
</organism>
<accession>A0A6A5GX08</accession>
<dbReference type="InterPro" id="IPR055578">
    <property type="entry name" value="DUF7154"/>
</dbReference>
<evidence type="ECO:0000313" key="2">
    <source>
        <dbReference type="EMBL" id="KAF1759089.1"/>
    </source>
</evidence>
<dbReference type="GeneID" id="78776095"/>
<dbReference type="KEGG" id="crq:GCK72_015549"/>
<gene>
    <name evidence="2" type="ORF">GCK72_015549</name>
</gene>
<dbReference type="GO" id="GO:0045087">
    <property type="term" value="P:innate immune response"/>
    <property type="evidence" value="ECO:0007669"/>
    <property type="project" value="TreeGrafter"/>
</dbReference>
<dbReference type="Pfam" id="PF23673">
    <property type="entry name" value="DUF7154"/>
    <property type="match status" value="2"/>
</dbReference>
<dbReference type="PANTHER" id="PTHR23062:SF3">
    <property type="entry name" value="ANF_RECEPTOR DOMAIN-CONTAINING PROTEIN-RELATED"/>
    <property type="match status" value="1"/>
</dbReference>
<name>A0A6A5GX08_CAERE</name>
<evidence type="ECO:0000313" key="3">
    <source>
        <dbReference type="Proteomes" id="UP000483820"/>
    </source>
</evidence>
<feature type="domain" description="DUF7154" evidence="1">
    <location>
        <begin position="160"/>
        <end position="265"/>
    </location>
</feature>
<dbReference type="Proteomes" id="UP000483820">
    <property type="component" value="Chromosome IV"/>
</dbReference>
<feature type="domain" description="DUF7154" evidence="1">
    <location>
        <begin position="457"/>
        <end position="565"/>
    </location>
</feature>
<evidence type="ECO:0000259" key="1">
    <source>
        <dbReference type="Pfam" id="PF23673"/>
    </source>
</evidence>
<dbReference type="AlphaFoldDB" id="A0A6A5GX08"/>
<dbReference type="EMBL" id="WUAV01000004">
    <property type="protein sequence ID" value="KAF1759089.1"/>
    <property type="molecule type" value="Genomic_DNA"/>
</dbReference>
<proteinExistence type="predicted"/>
<dbReference type="RefSeq" id="XP_053585728.1">
    <property type="nucleotide sequence ID" value="XM_053730956.1"/>
</dbReference>
<protein>
    <recommendedName>
        <fullName evidence="1">DUF7154 domain-containing protein</fullName>
    </recommendedName>
</protein>